<reference evidence="1" key="2">
    <citation type="submission" date="2015-06" db="UniProtKB">
        <authorList>
            <consortium name="EnsemblMetazoa"/>
        </authorList>
    </citation>
    <scope>IDENTIFICATION</scope>
</reference>
<name>T1L0B4_TETUR</name>
<protein>
    <submittedName>
        <fullName evidence="1">Uncharacterized protein</fullName>
    </submittedName>
</protein>
<dbReference type="EnsemblMetazoa" id="tetur30g00040.1">
    <property type="protein sequence ID" value="tetur30g00040.1"/>
    <property type="gene ID" value="tetur30g00040"/>
</dbReference>
<keyword evidence="2" id="KW-1185">Reference proteome</keyword>
<reference evidence="2" key="1">
    <citation type="submission" date="2011-08" db="EMBL/GenBank/DDBJ databases">
        <authorList>
            <person name="Rombauts S."/>
        </authorList>
    </citation>
    <scope>NUCLEOTIDE SEQUENCE</scope>
    <source>
        <strain evidence="2">London</strain>
    </source>
</reference>
<dbReference type="AlphaFoldDB" id="T1L0B4"/>
<organism evidence="1 2">
    <name type="scientific">Tetranychus urticae</name>
    <name type="common">Two-spotted spider mite</name>
    <dbReference type="NCBI Taxonomy" id="32264"/>
    <lineage>
        <taxon>Eukaryota</taxon>
        <taxon>Metazoa</taxon>
        <taxon>Ecdysozoa</taxon>
        <taxon>Arthropoda</taxon>
        <taxon>Chelicerata</taxon>
        <taxon>Arachnida</taxon>
        <taxon>Acari</taxon>
        <taxon>Acariformes</taxon>
        <taxon>Trombidiformes</taxon>
        <taxon>Prostigmata</taxon>
        <taxon>Eleutherengona</taxon>
        <taxon>Raphignathae</taxon>
        <taxon>Tetranychoidea</taxon>
        <taxon>Tetranychidae</taxon>
        <taxon>Tetranychus</taxon>
    </lineage>
</organism>
<accession>T1L0B4</accession>
<proteinExistence type="predicted"/>
<evidence type="ECO:0000313" key="1">
    <source>
        <dbReference type="EnsemblMetazoa" id="tetur30g00040.1"/>
    </source>
</evidence>
<dbReference type="HOGENOM" id="CLU_2099966_0_0_1"/>
<evidence type="ECO:0000313" key="2">
    <source>
        <dbReference type="Proteomes" id="UP000015104"/>
    </source>
</evidence>
<sequence>MIQPHEIVHDVPAKKEEVSCNVASQAFPARSVSVGPQYATVSNVVSAPAQYSAWSGEVAASASGSWVSDPASWAQPKPSWKQGNWVKPASLSPVQPAYYGAEYPPTVYTNAHHAAT</sequence>
<dbReference type="EMBL" id="CAEY01000861">
    <property type="status" value="NOT_ANNOTATED_CDS"/>
    <property type="molecule type" value="Genomic_DNA"/>
</dbReference>
<dbReference type="Proteomes" id="UP000015104">
    <property type="component" value="Unassembled WGS sequence"/>
</dbReference>